<keyword evidence="4" id="KW-1185">Reference proteome</keyword>
<evidence type="ECO:0000313" key="3">
    <source>
        <dbReference type="EMBL" id="PRY67495.1"/>
    </source>
</evidence>
<dbReference type="EMBL" id="PVTL01000006">
    <property type="protein sequence ID" value="PRY67495.1"/>
    <property type="molecule type" value="Genomic_DNA"/>
</dbReference>
<dbReference type="RefSeq" id="WP_146134405.1">
    <property type="nucleotide sequence ID" value="NZ_PVTL01000006.1"/>
</dbReference>
<comment type="caution">
    <text evidence="3">The sequence shown here is derived from an EMBL/GenBank/DDBJ whole genome shotgun (WGS) entry which is preliminary data.</text>
</comment>
<dbReference type="Proteomes" id="UP000237983">
    <property type="component" value="Unassembled WGS sequence"/>
</dbReference>
<feature type="transmembrane region" description="Helical" evidence="2">
    <location>
        <begin position="301"/>
        <end position="321"/>
    </location>
</feature>
<protein>
    <submittedName>
        <fullName evidence="3">Dihydroorotate dehydrogenase (Fumarate)</fullName>
    </submittedName>
</protein>
<gene>
    <name evidence="3" type="ORF">B0I08_106102</name>
</gene>
<feature type="region of interest" description="Disordered" evidence="1">
    <location>
        <begin position="349"/>
        <end position="378"/>
    </location>
</feature>
<accession>A0A2T0VBC7</accession>
<feature type="region of interest" description="Disordered" evidence="1">
    <location>
        <begin position="38"/>
        <end position="62"/>
    </location>
</feature>
<evidence type="ECO:0000256" key="1">
    <source>
        <dbReference type="SAM" id="MobiDB-lite"/>
    </source>
</evidence>
<evidence type="ECO:0000313" key="4">
    <source>
        <dbReference type="Proteomes" id="UP000237983"/>
    </source>
</evidence>
<dbReference type="AlphaFoldDB" id="A0A2T0VBC7"/>
<dbReference type="OrthoDB" id="4336304at2"/>
<keyword evidence="2" id="KW-0812">Transmembrane</keyword>
<evidence type="ECO:0000256" key="2">
    <source>
        <dbReference type="SAM" id="Phobius"/>
    </source>
</evidence>
<keyword evidence="2" id="KW-1133">Transmembrane helix</keyword>
<proteinExistence type="predicted"/>
<keyword evidence="2" id="KW-0472">Membrane</keyword>
<reference evidence="3 4" key="1">
    <citation type="submission" date="2018-03" db="EMBL/GenBank/DDBJ databases">
        <title>Genomic Encyclopedia of Type Strains, Phase III (KMG-III): the genomes of soil and plant-associated and newly described type strains.</title>
        <authorList>
            <person name="Whitman W."/>
        </authorList>
    </citation>
    <scope>NUCLEOTIDE SEQUENCE [LARGE SCALE GENOMIC DNA]</scope>
    <source>
        <strain evidence="3 4">CGMCC 1.12484</strain>
    </source>
</reference>
<sequence length="378" mass="39543">MASYLAFPTRVVRALALVLAVLIGAGLLATLAVSPARADDTDGISGAPADASGPDQRSRFSYQATPGQHIDDLYVASNTGTTAQTMVVFATDAYNTDDGGYGLLDTDAVPVDAGSWVSFAGGVKQLSIPLEPGASQVIPFSLDVPADAAPGDHAAGVVISVQSTSGEILVDRRVATRMYVRVPGELQPALTISNISANYAAQINPFAGDTTVTYTVTNSGNVALGASVVVGVKALFGVSAAETEREEMSEILPGNERTFTTVVDGVGQWGYLNPYVQLAPSVDVEALNPGPLASVSRDTTIFVTPWWLIVLLLLVGGTFLFRRWRAKRDEKSAKAWMAYQEAEMARRVAEGGTATGAEQPVGPGDPALAEPVSGRNDR</sequence>
<organism evidence="3 4">
    <name type="scientific">Glaciihabitans tibetensis</name>
    <dbReference type="NCBI Taxonomy" id="1266600"/>
    <lineage>
        <taxon>Bacteria</taxon>
        <taxon>Bacillati</taxon>
        <taxon>Actinomycetota</taxon>
        <taxon>Actinomycetes</taxon>
        <taxon>Micrococcales</taxon>
        <taxon>Microbacteriaceae</taxon>
        <taxon>Glaciihabitans</taxon>
    </lineage>
</organism>
<name>A0A2T0VBC7_9MICO</name>